<keyword evidence="4" id="KW-1185">Reference proteome</keyword>
<proteinExistence type="predicted"/>
<dbReference type="SFLD" id="SFLDS00001">
    <property type="entry name" value="Enolase"/>
    <property type="match status" value="1"/>
</dbReference>
<dbReference type="InterPro" id="IPR034593">
    <property type="entry name" value="DgoD-like"/>
</dbReference>
<reference evidence="3 4" key="1">
    <citation type="submission" date="2020-10" db="EMBL/GenBank/DDBJ databases">
        <title>Complete genome sequence of Paludibaculum fermentans P105T, a facultatively anaerobic acidobacterium capable of dissimilatory Fe(III) reduction.</title>
        <authorList>
            <person name="Dedysh S.N."/>
            <person name="Beletsky A.V."/>
            <person name="Kulichevskaya I.S."/>
            <person name="Mardanov A.V."/>
            <person name="Ravin N.V."/>
        </authorList>
    </citation>
    <scope>NUCLEOTIDE SEQUENCE [LARGE SCALE GENOMIC DNA]</scope>
    <source>
        <strain evidence="3 4">P105</strain>
    </source>
</reference>
<protein>
    <submittedName>
        <fullName evidence="3">Mandelate racemase/muconate lactonizing enzyme family protein</fullName>
    </submittedName>
</protein>
<dbReference type="InterPro" id="IPR013341">
    <property type="entry name" value="Mandelate_racemase_N_dom"/>
</dbReference>
<dbReference type="Proteomes" id="UP000593892">
    <property type="component" value="Chromosome"/>
</dbReference>
<dbReference type="InterPro" id="IPR029065">
    <property type="entry name" value="Enolase_C-like"/>
</dbReference>
<keyword evidence="1" id="KW-0456">Lyase</keyword>
<evidence type="ECO:0000259" key="2">
    <source>
        <dbReference type="SMART" id="SM00922"/>
    </source>
</evidence>
<dbReference type="Gene3D" id="3.30.390.10">
    <property type="entry name" value="Enolase-like, N-terminal domain"/>
    <property type="match status" value="1"/>
</dbReference>
<dbReference type="PANTHER" id="PTHR48080:SF2">
    <property type="entry name" value="D-GALACTONATE DEHYDRATASE"/>
    <property type="match status" value="1"/>
</dbReference>
<dbReference type="InterPro" id="IPR013342">
    <property type="entry name" value="Mandelate_racemase_C"/>
</dbReference>
<evidence type="ECO:0000256" key="1">
    <source>
        <dbReference type="ARBA" id="ARBA00023239"/>
    </source>
</evidence>
<dbReference type="AlphaFoldDB" id="A0A7S7NYS3"/>
<dbReference type="GO" id="GO:0016829">
    <property type="term" value="F:lyase activity"/>
    <property type="evidence" value="ECO:0007669"/>
    <property type="project" value="UniProtKB-KW"/>
</dbReference>
<dbReference type="Pfam" id="PF02746">
    <property type="entry name" value="MR_MLE_N"/>
    <property type="match status" value="1"/>
</dbReference>
<dbReference type="SUPFAM" id="SSF51604">
    <property type="entry name" value="Enolase C-terminal domain-like"/>
    <property type="match status" value="1"/>
</dbReference>
<evidence type="ECO:0000313" key="3">
    <source>
        <dbReference type="EMBL" id="QOY91694.1"/>
    </source>
</evidence>
<dbReference type="Pfam" id="PF13378">
    <property type="entry name" value="MR_MLE_C"/>
    <property type="match status" value="1"/>
</dbReference>
<dbReference type="KEGG" id="pfer:IRI77_17635"/>
<dbReference type="InterPro" id="IPR036849">
    <property type="entry name" value="Enolase-like_C_sf"/>
</dbReference>
<accession>A0A7S7NYS3</accession>
<dbReference type="PANTHER" id="PTHR48080">
    <property type="entry name" value="D-GALACTONATE DEHYDRATASE-RELATED"/>
    <property type="match status" value="1"/>
</dbReference>
<feature type="domain" description="Mandelate racemase/muconate lactonizing enzyme C-terminal" evidence="2">
    <location>
        <begin position="136"/>
        <end position="246"/>
    </location>
</feature>
<dbReference type="SMART" id="SM00922">
    <property type="entry name" value="MR_MLE"/>
    <property type="match status" value="1"/>
</dbReference>
<dbReference type="SUPFAM" id="SSF54826">
    <property type="entry name" value="Enolase N-terminal domain-like"/>
    <property type="match status" value="1"/>
</dbReference>
<evidence type="ECO:0000313" key="4">
    <source>
        <dbReference type="Proteomes" id="UP000593892"/>
    </source>
</evidence>
<dbReference type="InterPro" id="IPR029017">
    <property type="entry name" value="Enolase-like_N"/>
</dbReference>
<dbReference type="Gene3D" id="3.20.20.120">
    <property type="entry name" value="Enolase-like C-terminal domain"/>
    <property type="match status" value="1"/>
</dbReference>
<organism evidence="3 4">
    <name type="scientific">Paludibaculum fermentans</name>
    <dbReference type="NCBI Taxonomy" id="1473598"/>
    <lineage>
        <taxon>Bacteria</taxon>
        <taxon>Pseudomonadati</taxon>
        <taxon>Acidobacteriota</taxon>
        <taxon>Terriglobia</taxon>
        <taxon>Bryobacterales</taxon>
        <taxon>Bryobacteraceae</taxon>
        <taxon>Paludibaculum</taxon>
    </lineage>
</organism>
<dbReference type="SFLD" id="SFLDG00179">
    <property type="entry name" value="mandelate_racemase"/>
    <property type="match status" value="1"/>
</dbReference>
<dbReference type="EMBL" id="CP063849">
    <property type="protein sequence ID" value="QOY91694.1"/>
    <property type="molecule type" value="Genomic_DNA"/>
</dbReference>
<dbReference type="CDD" id="cd03316">
    <property type="entry name" value="MR_like"/>
    <property type="match status" value="1"/>
</dbReference>
<dbReference type="RefSeq" id="WP_194453348.1">
    <property type="nucleotide sequence ID" value="NZ_CP063849.1"/>
</dbReference>
<name>A0A7S7NYS3_PALFE</name>
<gene>
    <name evidence="3" type="ORF">IRI77_17635</name>
</gene>
<sequence>MKITKVETVRLRRGLTVHAGPIGWLWVRIHTDEGLIGLGETYPHPASEQAVILDRLAPLLIGRDPLAIEKIWADLFLEVAYSGWAGAEMRAMSAIDIALWDLAGQAAGQPIYKMMGGPCRDRIRIYNTCYDHYDFLTQPVELARSLREMGVRAMKIWPFDPIAKETGGNWITAEQMRRGLAGLEAIRAEFGDSMEVAMEFHGFWNLPCAIEIAKALEPLKPMWLEEMLPQDNMAAYRELALATSLPLYLSERLMTIWQFRELLELRAARVVMPDLAWCGGFTQGRKIAVLAEAQYLPVAPHNCGGPVLHWASAHYAAAVPNLRICETVRRHYLDEYKGLMDSELLPVDGWLPLPQGTGLGVRLNEDRLKQDDVETRQYPA</sequence>